<dbReference type="KEGG" id="dbr:Deba_1373"/>
<gene>
    <name evidence="2" type="ordered locus">Deba_1373</name>
</gene>
<dbReference type="HOGENOM" id="CLU_124350_0_0_7"/>
<reference evidence="2 3" key="1">
    <citation type="journal article" date="2010" name="Stand. Genomic Sci.">
        <title>Complete genome sequence of Desulfarculus baarsii type strain (2st14).</title>
        <authorList>
            <person name="Sun H."/>
            <person name="Spring S."/>
            <person name="Lapidus A."/>
            <person name="Davenport K."/>
            <person name="Del Rio T.G."/>
            <person name="Tice H."/>
            <person name="Nolan M."/>
            <person name="Copeland A."/>
            <person name="Cheng J.F."/>
            <person name="Lucas S."/>
            <person name="Tapia R."/>
            <person name="Goodwin L."/>
            <person name="Pitluck S."/>
            <person name="Ivanova N."/>
            <person name="Pagani I."/>
            <person name="Mavromatis K."/>
            <person name="Ovchinnikova G."/>
            <person name="Pati A."/>
            <person name="Chen A."/>
            <person name="Palaniappan K."/>
            <person name="Hauser L."/>
            <person name="Chang Y.J."/>
            <person name="Jeffries C.D."/>
            <person name="Detter J.C."/>
            <person name="Han C."/>
            <person name="Rohde M."/>
            <person name="Brambilla E."/>
            <person name="Goker M."/>
            <person name="Woyke T."/>
            <person name="Bristow J."/>
            <person name="Eisen J.A."/>
            <person name="Markowitz V."/>
            <person name="Hugenholtz P."/>
            <person name="Kyrpides N.C."/>
            <person name="Klenk H.P."/>
            <person name="Land M."/>
        </authorList>
    </citation>
    <scope>NUCLEOTIDE SEQUENCE [LARGE SCALE GENOMIC DNA]</scope>
    <source>
        <strain evidence="3">ATCC 33931 / DSM 2075 / LMG 7858 / VKM B-1802 / 2st14</strain>
    </source>
</reference>
<dbReference type="AlphaFoldDB" id="E1QGP8"/>
<name>E1QGP8_DESB2</name>
<feature type="domain" description="Type I restriction enzyme R protein N-terminal" evidence="1">
    <location>
        <begin position="18"/>
        <end position="129"/>
    </location>
</feature>
<evidence type="ECO:0000313" key="3">
    <source>
        <dbReference type="Proteomes" id="UP000009047"/>
    </source>
</evidence>
<evidence type="ECO:0000313" key="2">
    <source>
        <dbReference type="EMBL" id="ADK84741.1"/>
    </source>
</evidence>
<sequence length="172" mass="18818">MSQQRDLITGRLLPYCDDEYVRQAVEKLLLELGYERGEVEVGFGRLVEHRGRTLCVSADLLVKHAGRPAMIIRCARGSLVSREQEALATARLLSDDAWLPLAVVTNGQDAELLDVATGKVVDTGLAAIPGPERLGRLVAEATPRRSTPAQREKALRIHDAYGFIQCPGQCTV</sequence>
<dbReference type="RefSeq" id="WP_013258194.1">
    <property type="nucleotide sequence ID" value="NC_014365.1"/>
</dbReference>
<evidence type="ECO:0000259" key="1">
    <source>
        <dbReference type="Pfam" id="PF13588"/>
    </source>
</evidence>
<protein>
    <recommendedName>
        <fullName evidence="1">Type I restriction enzyme R protein N-terminal domain-containing protein</fullName>
    </recommendedName>
</protein>
<accession>E1QGP8</accession>
<organism evidence="2 3">
    <name type="scientific">Desulfarculus baarsii (strain ATCC 33931 / DSM 2075 / LMG 7858 / VKM B-1802 / 2st14)</name>
    <dbReference type="NCBI Taxonomy" id="644282"/>
    <lineage>
        <taxon>Bacteria</taxon>
        <taxon>Pseudomonadati</taxon>
        <taxon>Thermodesulfobacteriota</taxon>
        <taxon>Desulfarculia</taxon>
        <taxon>Desulfarculales</taxon>
        <taxon>Desulfarculaceae</taxon>
        <taxon>Desulfarculus</taxon>
    </lineage>
</organism>
<dbReference type="Proteomes" id="UP000009047">
    <property type="component" value="Chromosome"/>
</dbReference>
<dbReference type="Pfam" id="PF13588">
    <property type="entry name" value="HSDR_N_2"/>
    <property type="match status" value="1"/>
</dbReference>
<proteinExistence type="predicted"/>
<dbReference type="EMBL" id="CP002085">
    <property type="protein sequence ID" value="ADK84741.1"/>
    <property type="molecule type" value="Genomic_DNA"/>
</dbReference>
<keyword evidence="3" id="KW-1185">Reference proteome</keyword>
<dbReference type="STRING" id="644282.Deba_1373"/>
<dbReference type="InterPro" id="IPR029464">
    <property type="entry name" value="HSDR_N"/>
</dbReference>